<keyword evidence="1" id="KW-0472">Membrane</keyword>
<dbReference type="Pfam" id="PF13630">
    <property type="entry name" value="SdpI"/>
    <property type="match status" value="1"/>
</dbReference>
<keyword evidence="1" id="KW-0812">Transmembrane</keyword>
<feature type="transmembrane region" description="Helical" evidence="1">
    <location>
        <begin position="44"/>
        <end position="67"/>
    </location>
</feature>
<dbReference type="InterPro" id="IPR025962">
    <property type="entry name" value="SdpI/YhfL"/>
</dbReference>
<comment type="caution">
    <text evidence="2">The sequence shown here is derived from an EMBL/GenBank/DDBJ whole genome shotgun (WGS) entry which is preliminary data.</text>
</comment>
<gene>
    <name evidence="2" type="ORF">J2Z44_001849</name>
</gene>
<protein>
    <submittedName>
        <fullName evidence="2">Membrane protein</fullName>
    </submittedName>
</protein>
<dbReference type="RefSeq" id="WP_021283906.1">
    <property type="nucleotide sequence ID" value="NZ_JAGGLL010000012.1"/>
</dbReference>
<accession>A0ABS4K2N5</accession>
<evidence type="ECO:0000313" key="3">
    <source>
        <dbReference type="Proteomes" id="UP001519308"/>
    </source>
</evidence>
<keyword evidence="1" id="KW-1133">Transmembrane helix</keyword>
<sequence>MLYSVGLIILLVGAVFKLFPPKKINHIYGHRTYLAMKNQDTWEVAQGISATTLIIVGIIYIIIGLMAKYVFTSITEGTQGIIFILGFLAMILYDEMYLRKIFDKQGKRK</sequence>
<dbReference type="Proteomes" id="UP001519308">
    <property type="component" value="Unassembled WGS sequence"/>
</dbReference>
<keyword evidence="3" id="KW-1185">Reference proteome</keyword>
<feature type="transmembrane region" description="Helical" evidence="1">
    <location>
        <begin position="79"/>
        <end position="98"/>
    </location>
</feature>
<reference evidence="2 3" key="1">
    <citation type="submission" date="2021-03" db="EMBL/GenBank/DDBJ databases">
        <title>Genomic Encyclopedia of Type Strains, Phase IV (KMG-IV): sequencing the most valuable type-strain genomes for metagenomic binning, comparative biology and taxonomic classification.</title>
        <authorList>
            <person name="Goeker M."/>
        </authorList>
    </citation>
    <scope>NUCLEOTIDE SEQUENCE [LARGE SCALE GENOMIC DNA]</scope>
    <source>
        <strain evidence="2 3">DSM 28650</strain>
    </source>
</reference>
<evidence type="ECO:0000256" key="1">
    <source>
        <dbReference type="SAM" id="Phobius"/>
    </source>
</evidence>
<dbReference type="EMBL" id="JAGGLL010000012">
    <property type="protein sequence ID" value="MBP2022048.1"/>
    <property type="molecule type" value="Genomic_DNA"/>
</dbReference>
<name>A0ABS4K2N5_9CLOT</name>
<organism evidence="2 3">
    <name type="scientific">Clostridium punense</name>
    <dbReference type="NCBI Taxonomy" id="1054297"/>
    <lineage>
        <taxon>Bacteria</taxon>
        <taxon>Bacillati</taxon>
        <taxon>Bacillota</taxon>
        <taxon>Clostridia</taxon>
        <taxon>Eubacteriales</taxon>
        <taxon>Clostridiaceae</taxon>
        <taxon>Clostridium</taxon>
    </lineage>
</organism>
<feature type="transmembrane region" description="Helical" evidence="1">
    <location>
        <begin position="6"/>
        <end position="24"/>
    </location>
</feature>
<evidence type="ECO:0000313" key="2">
    <source>
        <dbReference type="EMBL" id="MBP2022048.1"/>
    </source>
</evidence>
<proteinExistence type="predicted"/>